<dbReference type="PANTHER" id="PTHR43414">
    <property type="entry name" value="MULTIDRUG RESISTANCE PROTEIN MDTG"/>
    <property type="match status" value="1"/>
</dbReference>
<feature type="transmembrane region" description="Helical" evidence="7">
    <location>
        <begin position="173"/>
        <end position="196"/>
    </location>
</feature>
<keyword evidence="5 7" id="KW-1133">Transmembrane helix</keyword>
<evidence type="ECO:0000313" key="9">
    <source>
        <dbReference type="EMBL" id="PRZ12504.1"/>
    </source>
</evidence>
<keyword evidence="4 7" id="KW-0812">Transmembrane</keyword>
<dbReference type="Pfam" id="PF07690">
    <property type="entry name" value="MFS_1"/>
    <property type="match status" value="1"/>
</dbReference>
<name>A0ABX5EP68_9BACL</name>
<proteinExistence type="predicted"/>
<dbReference type="CDD" id="cd17329">
    <property type="entry name" value="MFS_MdtH_MDR_like"/>
    <property type="match status" value="1"/>
</dbReference>
<feature type="transmembrane region" description="Helical" evidence="7">
    <location>
        <begin position="230"/>
        <end position="246"/>
    </location>
</feature>
<keyword evidence="6 7" id="KW-0472">Membrane</keyword>
<feature type="transmembrane region" description="Helical" evidence="7">
    <location>
        <begin position="428"/>
        <end position="452"/>
    </location>
</feature>
<dbReference type="InterPro" id="IPR005829">
    <property type="entry name" value="Sugar_transporter_CS"/>
</dbReference>
<dbReference type="InterPro" id="IPR036259">
    <property type="entry name" value="MFS_trans_sf"/>
</dbReference>
<dbReference type="Proteomes" id="UP000238836">
    <property type="component" value="Unassembled WGS sequence"/>
</dbReference>
<feature type="transmembrane region" description="Helical" evidence="7">
    <location>
        <begin position="321"/>
        <end position="342"/>
    </location>
</feature>
<dbReference type="PANTHER" id="PTHR43414:SF1">
    <property type="entry name" value="PEPTIDE PERMEASE"/>
    <property type="match status" value="1"/>
</dbReference>
<accession>A0ABX5EP68</accession>
<dbReference type="PROSITE" id="PS00216">
    <property type="entry name" value="SUGAR_TRANSPORT_1"/>
    <property type="match status" value="1"/>
</dbReference>
<evidence type="ECO:0000259" key="8">
    <source>
        <dbReference type="PROSITE" id="PS50850"/>
    </source>
</evidence>
<dbReference type="Gene3D" id="1.20.1250.20">
    <property type="entry name" value="MFS general substrate transporter like domains"/>
    <property type="match status" value="1"/>
</dbReference>
<feature type="transmembrane region" description="Helical" evidence="7">
    <location>
        <begin position="354"/>
        <end position="377"/>
    </location>
</feature>
<keyword evidence="10" id="KW-1185">Reference proteome</keyword>
<evidence type="ECO:0000256" key="2">
    <source>
        <dbReference type="ARBA" id="ARBA00022448"/>
    </source>
</evidence>
<reference evidence="9 10" key="1">
    <citation type="submission" date="2018-03" db="EMBL/GenBank/DDBJ databases">
        <title>Genomic Encyclopedia of Archaeal and Bacterial Type Strains, Phase II (KMG-II): from individual species to whole genera.</title>
        <authorList>
            <person name="Goeker M."/>
        </authorList>
    </citation>
    <scope>NUCLEOTIDE SEQUENCE [LARGE SCALE GENOMIC DNA]</scope>
    <source>
        <strain evidence="9 10">RHA1</strain>
    </source>
</reference>
<organism evidence="9 10">
    <name type="scientific">Laceyella sediminis</name>
    <dbReference type="NCBI Taxonomy" id="573074"/>
    <lineage>
        <taxon>Bacteria</taxon>
        <taxon>Bacillati</taxon>
        <taxon>Bacillota</taxon>
        <taxon>Bacilli</taxon>
        <taxon>Bacillales</taxon>
        <taxon>Thermoactinomycetaceae</taxon>
        <taxon>Laceyella</taxon>
    </lineage>
</organism>
<keyword evidence="2" id="KW-0813">Transport</keyword>
<feature type="transmembrane region" description="Helical" evidence="7">
    <location>
        <begin position="297"/>
        <end position="315"/>
    </location>
</feature>
<dbReference type="EMBL" id="PVTZ01000013">
    <property type="protein sequence ID" value="PRZ12504.1"/>
    <property type="molecule type" value="Genomic_DNA"/>
</dbReference>
<evidence type="ECO:0000256" key="7">
    <source>
        <dbReference type="SAM" id="Phobius"/>
    </source>
</evidence>
<comment type="caution">
    <text evidence="9">The sequence shown here is derived from an EMBL/GenBank/DDBJ whole genome shotgun (WGS) entry which is preliminary data.</text>
</comment>
<protein>
    <submittedName>
        <fullName evidence="9">MFS family arabinose efflux permease</fullName>
    </submittedName>
</protein>
<feature type="transmembrane region" description="Helical" evidence="7">
    <location>
        <begin position="64"/>
        <end position="84"/>
    </location>
</feature>
<evidence type="ECO:0000256" key="4">
    <source>
        <dbReference type="ARBA" id="ARBA00022692"/>
    </source>
</evidence>
<evidence type="ECO:0000313" key="10">
    <source>
        <dbReference type="Proteomes" id="UP000238836"/>
    </source>
</evidence>
<keyword evidence="3" id="KW-1003">Cell membrane</keyword>
<evidence type="ECO:0000256" key="6">
    <source>
        <dbReference type="ARBA" id="ARBA00023136"/>
    </source>
</evidence>
<dbReference type="PROSITE" id="PS50850">
    <property type="entry name" value="MFS"/>
    <property type="match status" value="1"/>
</dbReference>
<evidence type="ECO:0000256" key="3">
    <source>
        <dbReference type="ARBA" id="ARBA00022475"/>
    </source>
</evidence>
<sequence>MIFVMIETKSYPSRADRYLQNHLHPLVIFLLFGTALIRVAAFMSLPFLAFYLTSTFHFNSFQTGVVIGMSGLGGAIGGIIGGGLSDLFGRRRILNLTMIGWTSIFFMYLFASEYVHFIVLSFLHGLFRSFFDPISQACMSDLTSEEKRLQVFSYRYVALNVGMVTGPMLGAYLFHWLGIQTFAVAGAIFALYSVMLRSRLSRYRHRLNKPPAERRAHLVNCLRVITRDRALGYYILGGTLFFMVYSQMESNLPIYLSNEIPDGSKIYPILLVINAGLVILMQRLISKWSEKKHPLSSIVLGSCLYTLGFYCFSVNENPFMFIAGMSFLTFGEMFIFPVTNQLTDQLADERYRGAYYGAANFAQLGLCVGPILGGWLLKQFDGLTMWNITAVISILILWFYAMGYRKYTFRRQVAVVDIVYRVLLDLKLVFVVKVVLKLIPFAVFSGIIWHLLRKSP</sequence>
<dbReference type="InterPro" id="IPR011701">
    <property type="entry name" value="MFS"/>
</dbReference>
<evidence type="ECO:0000256" key="1">
    <source>
        <dbReference type="ARBA" id="ARBA00004651"/>
    </source>
</evidence>
<gene>
    <name evidence="9" type="ORF">CLV36_11342</name>
</gene>
<comment type="subcellular location">
    <subcellularLocation>
        <location evidence="1">Cell membrane</location>
        <topology evidence="1">Multi-pass membrane protein</topology>
    </subcellularLocation>
</comment>
<dbReference type="InterPro" id="IPR020846">
    <property type="entry name" value="MFS_dom"/>
</dbReference>
<feature type="transmembrane region" description="Helical" evidence="7">
    <location>
        <begin position="105"/>
        <end position="127"/>
    </location>
</feature>
<feature type="transmembrane region" description="Helical" evidence="7">
    <location>
        <begin position="383"/>
        <end position="401"/>
    </location>
</feature>
<dbReference type="SUPFAM" id="SSF103473">
    <property type="entry name" value="MFS general substrate transporter"/>
    <property type="match status" value="1"/>
</dbReference>
<feature type="transmembrane region" description="Helical" evidence="7">
    <location>
        <begin position="266"/>
        <end position="285"/>
    </location>
</feature>
<feature type="domain" description="Major facilitator superfamily (MFS) profile" evidence="8">
    <location>
        <begin position="26"/>
        <end position="405"/>
    </location>
</feature>
<evidence type="ECO:0000256" key="5">
    <source>
        <dbReference type="ARBA" id="ARBA00022989"/>
    </source>
</evidence>
<feature type="transmembrane region" description="Helical" evidence="7">
    <location>
        <begin position="26"/>
        <end position="52"/>
    </location>
</feature>